<comment type="similarity">
    <text evidence="4 15">Belongs to the aspartate-semialdehyde dehydrogenase family.</text>
</comment>
<evidence type="ECO:0000256" key="6">
    <source>
        <dbReference type="ARBA" id="ARBA00013120"/>
    </source>
</evidence>
<keyword evidence="8 15" id="KW-0791">Threonine biosynthesis</keyword>
<comment type="pathway">
    <text evidence="1 15">Amino-acid biosynthesis; L-methionine biosynthesis via de novo pathway; L-homoserine from L-aspartate: step 2/3.</text>
</comment>
<dbReference type="PaxDb" id="584708-Apau_1716"/>
<feature type="active site" description="Proton acceptor" evidence="15 16">
    <location>
        <position position="239"/>
    </location>
</feature>
<dbReference type="InterPro" id="IPR005986">
    <property type="entry name" value="Asp_semialdehyde_DH_beta"/>
</dbReference>
<evidence type="ECO:0000256" key="10">
    <source>
        <dbReference type="ARBA" id="ARBA00022915"/>
    </source>
</evidence>
<evidence type="ECO:0000256" key="13">
    <source>
        <dbReference type="ARBA" id="ARBA00023167"/>
    </source>
</evidence>
<dbReference type="GO" id="GO:0071266">
    <property type="term" value="P:'de novo' L-methionine biosynthetic process"/>
    <property type="evidence" value="ECO:0007669"/>
    <property type="project" value="UniProtKB-UniRule"/>
</dbReference>
<feature type="binding site" evidence="15">
    <location>
        <begin position="9"/>
        <end position="12"/>
    </location>
    <ligand>
        <name>NADP(+)</name>
        <dbReference type="ChEBI" id="CHEBI:58349"/>
    </ligand>
</feature>
<feature type="binding site" evidence="15">
    <location>
        <position position="97"/>
    </location>
    <ligand>
        <name>phosphate</name>
        <dbReference type="ChEBI" id="CHEBI:43474"/>
    </ligand>
</feature>
<dbReference type="HAMAP" id="MF_02121">
    <property type="entry name" value="ASADH"/>
    <property type="match status" value="1"/>
</dbReference>
<keyword evidence="12 15" id="KW-0457">Lysine biosynthesis</keyword>
<feature type="binding site" evidence="15">
    <location>
        <position position="206"/>
    </location>
    <ligand>
        <name>substrate</name>
    </ligand>
</feature>
<accession>E3CV47</accession>
<dbReference type="RefSeq" id="WP_006301355.1">
    <property type="nucleotide sequence ID" value="NZ_CM001022.1"/>
</dbReference>
<feature type="binding site" evidence="15">
    <location>
        <begin position="156"/>
        <end position="157"/>
    </location>
    <ligand>
        <name>NADP(+)</name>
        <dbReference type="ChEBI" id="CHEBI:58349"/>
    </ligand>
</feature>
<dbReference type="InterPro" id="IPR012280">
    <property type="entry name" value="Semialdhyde_DH_dimer_dom"/>
</dbReference>
<sequence length="331" mass="35571">MKVAVLGATGLVGRQMLAVLERRGFPADQLVPLASSRSAGRRLPFRGQEIPVREVCEEAFEGVDLALFSAGSGPSRRWAPEAARRGAVVVDNSSAWRMDPEVPLVVPEVNGEDARKHRGIIANPNCATIQALVALAPLHREAGLEYLSAATYQSVSGTGSVAVAELEEGARAVLEGREGTPSVYPHPIAFNLLPHIGAFDDQGVSEEEWKMVRESRKILHLPDLAVSSTTVRVPVFRGHGEALVAQFREDLSPERAREILADAPGVQLADDPARGVYPLPREAEGTDPVYVGRIRRDTGLPRALALWVVSDNLLKGAALNAVQIAETLFPA</sequence>
<dbReference type="GO" id="GO:0009089">
    <property type="term" value="P:lysine biosynthetic process via diaminopimelate"/>
    <property type="evidence" value="ECO:0007669"/>
    <property type="project" value="UniProtKB-UniRule"/>
</dbReference>
<evidence type="ECO:0000256" key="2">
    <source>
        <dbReference type="ARBA" id="ARBA00005076"/>
    </source>
</evidence>
<evidence type="ECO:0000256" key="7">
    <source>
        <dbReference type="ARBA" id="ARBA00022605"/>
    </source>
</evidence>
<dbReference type="STRING" id="584708.Apau_1716"/>
<comment type="caution">
    <text evidence="15">Lacks conserved residue(s) required for the propagation of feature annotation.</text>
</comment>
<comment type="subunit">
    <text evidence="5 15">Homodimer.</text>
</comment>
<dbReference type="NCBIfam" id="TIGR01296">
    <property type="entry name" value="asd_B"/>
    <property type="match status" value="1"/>
</dbReference>
<keyword evidence="9 15" id="KW-0521">NADP</keyword>
<dbReference type="Gene3D" id="3.40.50.720">
    <property type="entry name" value="NAD(P)-binding Rossmann-like Domain"/>
    <property type="match status" value="1"/>
</dbReference>
<feature type="binding site" evidence="15">
    <location>
        <position position="153"/>
    </location>
    <ligand>
        <name>substrate</name>
    </ligand>
</feature>
<comment type="pathway">
    <text evidence="2 15">Amino-acid biosynthesis; L-lysine biosynthesis via DAP pathway; (S)-tetrahydrodipicolinate from L-aspartate: step 2/4.</text>
</comment>
<evidence type="ECO:0000256" key="11">
    <source>
        <dbReference type="ARBA" id="ARBA00023002"/>
    </source>
</evidence>
<reference evidence="18 19" key="1">
    <citation type="journal article" date="2010" name="Stand. Genomic Sci.">
        <title>Non-contiguous finished genome sequence of Aminomonas paucivorans type strain (GLU-3).</title>
        <authorList>
            <person name="Pitluck S."/>
            <person name="Yasawong M."/>
            <person name="Held B."/>
            <person name="Lapidus A."/>
            <person name="Nolan M."/>
            <person name="Copeland A."/>
            <person name="Lucas S."/>
            <person name="Del Rio T.G."/>
            <person name="Tice H."/>
            <person name="Cheng J.F."/>
            <person name="Chertkov O."/>
            <person name="Goodwin L."/>
            <person name="Tapia R."/>
            <person name="Han C."/>
            <person name="Liolios K."/>
            <person name="Ivanova N."/>
            <person name="Mavromatis K."/>
            <person name="Ovchinnikova G."/>
            <person name="Pati A."/>
            <person name="Chen A."/>
            <person name="Palaniappan K."/>
            <person name="Land M."/>
            <person name="Hauser L."/>
            <person name="Chang Y.J."/>
            <person name="Jeffries C.D."/>
            <person name="Pukall R."/>
            <person name="Spring S."/>
            <person name="Rohde M."/>
            <person name="Sikorski J."/>
            <person name="Goker M."/>
            <person name="Woyke T."/>
            <person name="Bristow J."/>
            <person name="Eisen J.A."/>
            <person name="Markowitz V."/>
            <person name="Hugenholtz P."/>
            <person name="Kyrpides N.C."/>
            <person name="Klenk H.P."/>
        </authorList>
    </citation>
    <scope>NUCLEOTIDE SEQUENCE [LARGE SCALE GENOMIC DNA]</scope>
    <source>
        <strain evidence="18 19">DSM 12260</strain>
    </source>
</reference>
<evidence type="ECO:0000256" key="16">
    <source>
        <dbReference type="PIRSR" id="PIRSR000148-1"/>
    </source>
</evidence>
<feature type="binding site" evidence="15">
    <location>
        <position position="312"/>
    </location>
    <ligand>
        <name>NADP(+)</name>
        <dbReference type="ChEBI" id="CHEBI:58349"/>
    </ligand>
</feature>
<keyword evidence="7 15" id="KW-0028">Amino-acid biosynthesis</keyword>
<dbReference type="GO" id="GO:0009097">
    <property type="term" value="P:isoleucine biosynthetic process"/>
    <property type="evidence" value="ECO:0007669"/>
    <property type="project" value="UniProtKB-UniRule"/>
</dbReference>
<dbReference type="Pfam" id="PF01118">
    <property type="entry name" value="Semialdhyde_dh"/>
    <property type="match status" value="1"/>
</dbReference>
<dbReference type="PANTHER" id="PTHR46278:SF2">
    <property type="entry name" value="ASPARTATE-SEMIALDEHYDE DEHYDROGENASE"/>
    <property type="match status" value="1"/>
</dbReference>
<dbReference type="HOGENOM" id="CLU_049966_0_1_0"/>
<dbReference type="SUPFAM" id="SSF55347">
    <property type="entry name" value="Glyceraldehyde-3-phosphate dehydrogenase-like, C-terminal domain"/>
    <property type="match status" value="1"/>
</dbReference>
<dbReference type="Pfam" id="PF02774">
    <property type="entry name" value="Semialdhyde_dhC"/>
    <property type="match status" value="1"/>
</dbReference>
<dbReference type="AlphaFoldDB" id="E3CV47"/>
<feature type="binding site" evidence="15">
    <location>
        <begin position="37"/>
        <end position="38"/>
    </location>
    <ligand>
        <name>NADP(+)</name>
        <dbReference type="ChEBI" id="CHEBI:58349"/>
    </ligand>
</feature>
<evidence type="ECO:0000256" key="4">
    <source>
        <dbReference type="ARBA" id="ARBA00010584"/>
    </source>
</evidence>
<dbReference type="Proteomes" id="UP000005096">
    <property type="component" value="Chromosome"/>
</dbReference>
<dbReference type="OrthoDB" id="9805684at2"/>
<dbReference type="InterPro" id="IPR000534">
    <property type="entry name" value="Semialdehyde_DH_NAD-bd"/>
</dbReference>
<comment type="pathway">
    <text evidence="3 15">Amino-acid biosynthesis; L-threonine biosynthesis; L-threonine from L-aspartate: step 2/5.</text>
</comment>
<dbReference type="EMBL" id="CM001022">
    <property type="protein sequence ID" value="EFQ24134.1"/>
    <property type="molecule type" value="Genomic_DNA"/>
</dbReference>
<dbReference type="CDD" id="cd18131">
    <property type="entry name" value="ASADH_C_bac_euk_like"/>
    <property type="match status" value="1"/>
</dbReference>
<keyword evidence="13 15" id="KW-0486">Methionine biosynthesis</keyword>
<dbReference type="GO" id="GO:0004073">
    <property type="term" value="F:aspartate-semialdehyde dehydrogenase activity"/>
    <property type="evidence" value="ECO:0007669"/>
    <property type="project" value="UniProtKB-UniRule"/>
</dbReference>
<keyword evidence="10 15" id="KW-0220">Diaminopimelate biosynthesis</keyword>
<dbReference type="Gene3D" id="3.30.360.10">
    <property type="entry name" value="Dihydrodipicolinate Reductase, domain 2"/>
    <property type="match status" value="1"/>
</dbReference>
<dbReference type="InterPro" id="IPR012080">
    <property type="entry name" value="Asp_semialdehyde_DH"/>
</dbReference>
<dbReference type="SMART" id="SM00859">
    <property type="entry name" value="Semialdhyde_dh"/>
    <property type="match status" value="1"/>
</dbReference>
<gene>
    <name evidence="15" type="primary">asd</name>
    <name evidence="18" type="ORF">Apau_1716</name>
</gene>
<dbReference type="UniPathway" id="UPA00051">
    <property type="reaction ID" value="UER00464"/>
</dbReference>
<feature type="domain" description="Semialdehyde dehydrogenase NAD-binding" evidence="17">
    <location>
        <begin position="2"/>
        <end position="117"/>
    </location>
</feature>
<evidence type="ECO:0000256" key="14">
    <source>
        <dbReference type="ARBA" id="ARBA00047891"/>
    </source>
</evidence>
<name>E3CV47_9BACT</name>
<dbReference type="UniPathway" id="UPA00050">
    <property type="reaction ID" value="UER00463"/>
</dbReference>
<evidence type="ECO:0000313" key="19">
    <source>
        <dbReference type="Proteomes" id="UP000005096"/>
    </source>
</evidence>
<dbReference type="GO" id="GO:0009088">
    <property type="term" value="P:threonine biosynthetic process"/>
    <property type="evidence" value="ECO:0007669"/>
    <property type="project" value="UniProtKB-UniRule"/>
</dbReference>
<dbReference type="UniPathway" id="UPA00034">
    <property type="reaction ID" value="UER00016"/>
</dbReference>
<dbReference type="PIRSF" id="PIRSF000148">
    <property type="entry name" value="ASA_dh"/>
    <property type="match status" value="1"/>
</dbReference>
<feature type="active site" description="Acyl-thioester intermediate" evidence="15 16">
    <location>
        <position position="126"/>
    </location>
</feature>
<evidence type="ECO:0000259" key="17">
    <source>
        <dbReference type="SMART" id="SM00859"/>
    </source>
</evidence>
<evidence type="ECO:0000256" key="3">
    <source>
        <dbReference type="ARBA" id="ARBA00005097"/>
    </source>
</evidence>
<dbReference type="CDD" id="cd02316">
    <property type="entry name" value="VcASADH2_like_N"/>
    <property type="match status" value="1"/>
</dbReference>
<keyword evidence="11 15" id="KW-0560">Oxidoreductase</keyword>
<dbReference type="eggNOG" id="COG0136">
    <property type="taxonomic scope" value="Bacteria"/>
</dbReference>
<feature type="binding site" evidence="15">
    <location>
        <position position="232"/>
    </location>
    <ligand>
        <name>substrate</name>
    </ligand>
</feature>
<dbReference type="NCBIfam" id="NF011456">
    <property type="entry name" value="PRK14874.1"/>
    <property type="match status" value="1"/>
</dbReference>
<protein>
    <recommendedName>
        <fullName evidence="6 15">Aspartate-semialdehyde dehydrogenase</fullName>
        <shortName evidence="15">ASA dehydrogenase</shortName>
        <shortName evidence="15">ASADH</shortName>
        <ecNumber evidence="6 15">1.2.1.11</ecNumber>
    </recommendedName>
    <alternativeName>
        <fullName evidence="15">Aspartate-beta-semialdehyde dehydrogenase</fullName>
    </alternativeName>
</protein>
<comment type="function">
    <text evidence="15">Catalyzes the NADPH-dependent formation of L-aspartate-semialdehyde (L-ASA) by the reductive dephosphorylation of L-aspartyl-4-phosphate.</text>
</comment>
<proteinExistence type="inferred from homology"/>
<evidence type="ECO:0000256" key="5">
    <source>
        <dbReference type="ARBA" id="ARBA00011738"/>
    </source>
</evidence>
<evidence type="ECO:0000256" key="9">
    <source>
        <dbReference type="ARBA" id="ARBA00022857"/>
    </source>
</evidence>
<comment type="catalytic activity">
    <reaction evidence="14 15">
        <text>L-aspartate 4-semialdehyde + phosphate + NADP(+) = 4-phospho-L-aspartate + NADPH + H(+)</text>
        <dbReference type="Rhea" id="RHEA:24284"/>
        <dbReference type="ChEBI" id="CHEBI:15378"/>
        <dbReference type="ChEBI" id="CHEBI:43474"/>
        <dbReference type="ChEBI" id="CHEBI:57535"/>
        <dbReference type="ChEBI" id="CHEBI:57783"/>
        <dbReference type="ChEBI" id="CHEBI:58349"/>
        <dbReference type="ChEBI" id="CHEBI:537519"/>
        <dbReference type="EC" id="1.2.1.11"/>
    </reaction>
</comment>
<dbReference type="PANTHER" id="PTHR46278">
    <property type="entry name" value="DEHYDROGENASE, PUTATIVE-RELATED"/>
    <property type="match status" value="1"/>
</dbReference>
<evidence type="ECO:0000256" key="1">
    <source>
        <dbReference type="ARBA" id="ARBA00005021"/>
    </source>
</evidence>
<dbReference type="GO" id="GO:0050661">
    <property type="term" value="F:NADP binding"/>
    <property type="evidence" value="ECO:0007669"/>
    <property type="project" value="UniProtKB-UniRule"/>
</dbReference>
<evidence type="ECO:0000256" key="15">
    <source>
        <dbReference type="HAMAP-Rule" id="MF_02121"/>
    </source>
</evidence>
<evidence type="ECO:0000256" key="8">
    <source>
        <dbReference type="ARBA" id="ARBA00022697"/>
    </source>
</evidence>
<organism evidence="18 19">
    <name type="scientific">Aminomonas paucivorans DSM 12260</name>
    <dbReference type="NCBI Taxonomy" id="584708"/>
    <lineage>
        <taxon>Bacteria</taxon>
        <taxon>Thermotogati</taxon>
        <taxon>Synergistota</taxon>
        <taxon>Synergistia</taxon>
        <taxon>Synergistales</taxon>
        <taxon>Synergistaceae</taxon>
        <taxon>Aminomonas</taxon>
    </lineage>
</organism>
<dbReference type="InterPro" id="IPR036291">
    <property type="entry name" value="NAD(P)-bd_dom_sf"/>
</dbReference>
<keyword evidence="19" id="KW-1185">Reference proteome</keyword>
<evidence type="ECO:0000256" key="12">
    <source>
        <dbReference type="ARBA" id="ARBA00023154"/>
    </source>
</evidence>
<dbReference type="GO" id="GO:0051287">
    <property type="term" value="F:NAD binding"/>
    <property type="evidence" value="ECO:0007669"/>
    <property type="project" value="InterPro"/>
</dbReference>
<dbReference type="GO" id="GO:0046983">
    <property type="term" value="F:protein dimerization activity"/>
    <property type="evidence" value="ECO:0007669"/>
    <property type="project" value="InterPro"/>
</dbReference>
<dbReference type="EC" id="1.2.1.11" evidence="6 15"/>
<evidence type="ECO:0000313" key="18">
    <source>
        <dbReference type="EMBL" id="EFQ24134.1"/>
    </source>
</evidence>
<dbReference type="GO" id="GO:0019877">
    <property type="term" value="P:diaminopimelate biosynthetic process"/>
    <property type="evidence" value="ECO:0007669"/>
    <property type="project" value="UniProtKB-UniRule"/>
</dbReference>
<dbReference type="SUPFAM" id="SSF51735">
    <property type="entry name" value="NAD(P)-binding Rossmann-fold domains"/>
    <property type="match status" value="1"/>
</dbReference>